<evidence type="ECO:0000313" key="1">
    <source>
        <dbReference type="EMBL" id="KOM43228.1"/>
    </source>
</evidence>
<name>A0A0L9UKE0_PHAAN</name>
<protein>
    <submittedName>
        <fullName evidence="1">Uncharacterized protein</fullName>
    </submittedName>
</protein>
<reference evidence="2" key="1">
    <citation type="journal article" date="2015" name="Proc. Natl. Acad. Sci. U.S.A.">
        <title>Genome sequencing of adzuki bean (Vigna angularis) provides insight into high starch and low fat accumulation and domestication.</title>
        <authorList>
            <person name="Yang K."/>
            <person name="Tian Z."/>
            <person name="Chen C."/>
            <person name="Luo L."/>
            <person name="Zhao B."/>
            <person name="Wang Z."/>
            <person name="Yu L."/>
            <person name="Li Y."/>
            <person name="Sun Y."/>
            <person name="Li W."/>
            <person name="Chen Y."/>
            <person name="Li Y."/>
            <person name="Zhang Y."/>
            <person name="Ai D."/>
            <person name="Zhao J."/>
            <person name="Shang C."/>
            <person name="Ma Y."/>
            <person name="Wu B."/>
            <person name="Wang M."/>
            <person name="Gao L."/>
            <person name="Sun D."/>
            <person name="Zhang P."/>
            <person name="Guo F."/>
            <person name="Wang W."/>
            <person name="Li Y."/>
            <person name="Wang J."/>
            <person name="Varshney R.K."/>
            <person name="Wang J."/>
            <person name="Ling H.Q."/>
            <person name="Wan P."/>
        </authorList>
    </citation>
    <scope>NUCLEOTIDE SEQUENCE</scope>
    <source>
        <strain evidence="2">cv. Jingnong 6</strain>
    </source>
</reference>
<dbReference type="Proteomes" id="UP000053144">
    <property type="component" value="Chromosome 5"/>
</dbReference>
<evidence type="ECO:0000313" key="2">
    <source>
        <dbReference type="Proteomes" id="UP000053144"/>
    </source>
</evidence>
<dbReference type="Gramene" id="KOM43228">
    <property type="protein sequence ID" value="KOM43228"/>
    <property type="gene ID" value="LR48_Vigan05g083200"/>
</dbReference>
<sequence>MASTTFSDRASHFFPRASITHPATSQSISFSLSRIPRLQPHIRTPYASSKVFSRRSCHYFIFFYGFPLTSFDFHRSFSISHHLNHFPPFNLQLQPINQFHFTFPPLNRSDSLFPFNLAFPLHSAASSLVGEASRIQIALLLPPSVRTPPVLPSHMVVANGSLPRGSRLSHPIRVSDWERASLCAPTAALTVKDDEVSRWLGFQWVEDDSQLLGLRWRVLIG</sequence>
<accession>A0A0L9UKE0</accession>
<gene>
    <name evidence="1" type="ORF">LR48_Vigan05g083200</name>
</gene>
<proteinExistence type="predicted"/>
<dbReference type="AlphaFoldDB" id="A0A0L9UKE0"/>
<organism evidence="1 2">
    <name type="scientific">Phaseolus angularis</name>
    <name type="common">Azuki bean</name>
    <name type="synonym">Vigna angularis</name>
    <dbReference type="NCBI Taxonomy" id="3914"/>
    <lineage>
        <taxon>Eukaryota</taxon>
        <taxon>Viridiplantae</taxon>
        <taxon>Streptophyta</taxon>
        <taxon>Embryophyta</taxon>
        <taxon>Tracheophyta</taxon>
        <taxon>Spermatophyta</taxon>
        <taxon>Magnoliopsida</taxon>
        <taxon>eudicotyledons</taxon>
        <taxon>Gunneridae</taxon>
        <taxon>Pentapetalae</taxon>
        <taxon>rosids</taxon>
        <taxon>fabids</taxon>
        <taxon>Fabales</taxon>
        <taxon>Fabaceae</taxon>
        <taxon>Papilionoideae</taxon>
        <taxon>50 kb inversion clade</taxon>
        <taxon>NPAAA clade</taxon>
        <taxon>indigoferoid/millettioid clade</taxon>
        <taxon>Phaseoleae</taxon>
        <taxon>Vigna</taxon>
    </lineage>
</organism>
<dbReference type="EMBL" id="CM003375">
    <property type="protein sequence ID" value="KOM43228.1"/>
    <property type="molecule type" value="Genomic_DNA"/>
</dbReference>